<keyword evidence="1" id="KW-1133">Transmembrane helix</keyword>
<organism evidence="3 4">
    <name type="scientific">Sphingomonas prati</name>
    <dbReference type="NCBI Taxonomy" id="1843237"/>
    <lineage>
        <taxon>Bacteria</taxon>
        <taxon>Pseudomonadati</taxon>
        <taxon>Pseudomonadota</taxon>
        <taxon>Alphaproteobacteria</taxon>
        <taxon>Sphingomonadales</taxon>
        <taxon>Sphingomonadaceae</taxon>
        <taxon>Sphingomonas</taxon>
    </lineage>
</organism>
<evidence type="ECO:0000313" key="4">
    <source>
        <dbReference type="Proteomes" id="UP000546701"/>
    </source>
</evidence>
<keyword evidence="1" id="KW-0472">Membrane</keyword>
<dbReference type="RefSeq" id="WP_229673851.1">
    <property type="nucleotide sequence ID" value="NZ_BMJP01000002.1"/>
</dbReference>
<dbReference type="InterPro" id="IPR042047">
    <property type="entry name" value="SleB_dom1"/>
</dbReference>
<keyword evidence="1" id="KW-0812">Transmembrane</keyword>
<dbReference type="GO" id="GO:0016787">
    <property type="term" value="F:hydrolase activity"/>
    <property type="evidence" value="ECO:0007669"/>
    <property type="project" value="InterPro"/>
</dbReference>
<keyword evidence="4" id="KW-1185">Reference proteome</keyword>
<dbReference type="Pfam" id="PF07486">
    <property type="entry name" value="Hydrolase_2"/>
    <property type="match status" value="1"/>
</dbReference>
<dbReference type="AlphaFoldDB" id="A0A7W9BRW2"/>
<evidence type="ECO:0000256" key="1">
    <source>
        <dbReference type="SAM" id="Phobius"/>
    </source>
</evidence>
<protein>
    <recommendedName>
        <fullName evidence="2">Cell wall hydrolase SleB domain-containing protein</fullName>
    </recommendedName>
</protein>
<reference evidence="3 4" key="1">
    <citation type="submission" date="2020-08" db="EMBL/GenBank/DDBJ databases">
        <title>Genomic Encyclopedia of Type Strains, Phase IV (KMG-IV): sequencing the most valuable type-strain genomes for metagenomic binning, comparative biology and taxonomic classification.</title>
        <authorList>
            <person name="Goeker M."/>
        </authorList>
    </citation>
    <scope>NUCLEOTIDE SEQUENCE [LARGE SCALE GENOMIC DNA]</scope>
    <source>
        <strain evidence="3 4">DSM 103336</strain>
    </source>
</reference>
<feature type="transmembrane region" description="Helical" evidence="1">
    <location>
        <begin position="20"/>
        <end position="41"/>
    </location>
</feature>
<gene>
    <name evidence="3" type="ORF">FHS99_001454</name>
</gene>
<proteinExistence type="predicted"/>
<dbReference type="EMBL" id="JACIJR010000003">
    <property type="protein sequence ID" value="MBB5728976.1"/>
    <property type="molecule type" value="Genomic_DNA"/>
</dbReference>
<comment type="caution">
    <text evidence="3">The sequence shown here is derived from an EMBL/GenBank/DDBJ whole genome shotgun (WGS) entry which is preliminary data.</text>
</comment>
<accession>A0A7W9BRW2</accession>
<sequence>MPLPKTLPKIHLTDEQRRRAIFAGCVVALLALAILMGIGVGTGGPGPRAASRAAGGQAGLRAGDGRAAVVVPPIPKPAVEPLELIQLTPDRARLINSMVPFVPGPVRPAPPFKFAGSPVDRIAATACLATAVYYEAGDDPVGQRSVAQVVLNRVLHPAYPKTVCGVVFQGSERHTGCQFSFTCDGSMAARRPSDVAWKRAEDVAAKALAGDVDKSVGYATHYHTDWVVPYWSVTLDKLSRVKTHLFFRWRGYWGTPGAFHGRYAGGEAVDPRVPGAAALATAAGVPVLPTMTEGLTTFGVPAMPSDETVYLEKRPTVTLPGVPTAALKGHVLRLGTPGGTDYALELSPGAPADGYPAVAQAVCRDLPACTVGGWLDPDRVADSVPFKLSALRTATFLFHRRPGEPAGRSHWNCRQVPRADKTQCLPGTE</sequence>
<dbReference type="Proteomes" id="UP000546701">
    <property type="component" value="Unassembled WGS sequence"/>
</dbReference>
<dbReference type="InterPro" id="IPR011105">
    <property type="entry name" value="Cell_wall_hydrolase_SleB"/>
</dbReference>
<feature type="domain" description="Cell wall hydrolase SleB" evidence="2">
    <location>
        <begin position="139"/>
        <end position="247"/>
    </location>
</feature>
<dbReference type="Gene3D" id="1.10.10.2520">
    <property type="entry name" value="Cell wall hydrolase SleB, domain 1"/>
    <property type="match status" value="1"/>
</dbReference>
<name>A0A7W9BRW2_9SPHN</name>
<evidence type="ECO:0000313" key="3">
    <source>
        <dbReference type="EMBL" id="MBB5728976.1"/>
    </source>
</evidence>
<evidence type="ECO:0000259" key="2">
    <source>
        <dbReference type="Pfam" id="PF07486"/>
    </source>
</evidence>